<dbReference type="InterPro" id="IPR032675">
    <property type="entry name" value="LRR_dom_sf"/>
</dbReference>
<evidence type="ECO:0000256" key="9">
    <source>
        <dbReference type="ARBA" id="ARBA00022741"/>
    </source>
</evidence>
<keyword evidence="14" id="KW-0675">Receptor</keyword>
<evidence type="ECO:0000256" key="3">
    <source>
        <dbReference type="ARBA" id="ARBA00022527"/>
    </source>
</evidence>
<dbReference type="FunFam" id="1.10.510.10:FF:000453">
    <property type="entry name" value="LRR receptor-like serine/threonine-protein kinase HSL2"/>
    <property type="match status" value="1"/>
</dbReference>
<dbReference type="InterPro" id="IPR017441">
    <property type="entry name" value="Protein_kinase_ATP_BS"/>
</dbReference>
<evidence type="ECO:0000256" key="14">
    <source>
        <dbReference type="ARBA" id="ARBA00023170"/>
    </source>
</evidence>
<keyword evidence="9 16" id="KW-0547">Nucleotide-binding</keyword>
<proteinExistence type="predicted"/>
<dbReference type="GO" id="GO:0005524">
    <property type="term" value="F:ATP binding"/>
    <property type="evidence" value="ECO:0007669"/>
    <property type="project" value="UniProtKB-UniRule"/>
</dbReference>
<evidence type="ECO:0000256" key="11">
    <source>
        <dbReference type="ARBA" id="ARBA00022840"/>
    </source>
</evidence>
<feature type="transmembrane region" description="Helical" evidence="17">
    <location>
        <begin position="447"/>
        <end position="470"/>
    </location>
</feature>
<accession>A0ABC8UEA4</accession>
<dbReference type="SUPFAM" id="SSF52058">
    <property type="entry name" value="L domain-like"/>
    <property type="match status" value="1"/>
</dbReference>
<keyword evidence="21" id="KW-1185">Reference proteome</keyword>
<dbReference type="PANTHER" id="PTHR45974:SF242">
    <property type="entry name" value="LEUCINE-RICH REPEAT PROTEIN KINASE FAMILY PROTEIN"/>
    <property type="match status" value="1"/>
</dbReference>
<dbReference type="InterPro" id="IPR001611">
    <property type="entry name" value="Leu-rich_rpt"/>
</dbReference>
<dbReference type="InterPro" id="IPR001245">
    <property type="entry name" value="Ser-Thr/Tyr_kinase_cat_dom"/>
</dbReference>
<keyword evidence="12 17" id="KW-1133">Transmembrane helix</keyword>
<gene>
    <name evidence="20" type="ORF">ILEXP_LOCUS47774</name>
</gene>
<keyword evidence="15" id="KW-0325">Glycoprotein</keyword>
<dbReference type="SMART" id="SM00220">
    <property type="entry name" value="S_TKc"/>
    <property type="match status" value="1"/>
</dbReference>
<evidence type="ECO:0000256" key="10">
    <source>
        <dbReference type="ARBA" id="ARBA00022777"/>
    </source>
</evidence>
<keyword evidence="13 17" id="KW-0472">Membrane</keyword>
<name>A0ABC8UEA4_9AQUA</name>
<sequence length="971" mass="107815">MGSRIQVWLLIVLTQILVIAAQTNSNDLAALLAIKSSWQNLPPSWKGSDPCGSSWDANSHRRKLAGMLVSGSQFGDIASFTNLQFFALNSNNFSGPIPPSIGNLLNLSWLDVSDNQLNGTIPVSSGPTPGLDMLINTKHFIFDNNQLTGNIPVTLGLVQTLEIVRLDWNSLNGSVPSNLNNLTSIIELYLSNNELTGPRPNLTGMNFLTYVLMENTQLEGDIPVNLFSLPQLETVVISNNKLIGTLDIGNSYSNNLTVDLQNNSITDFTQKASYNMDLMLVGNPICQRNGATERYCTIQKSNSPYFTPTNSCTPVVCRSDRILSPNCKCAYPYTGTLHFFSFSFSNLENSSYFRTLAGSLMSAFLSNQLPVDSVSLSDPTIDVYSYLQIRLQVFPSGLDHFNRTGISAVGFLLNRRSFQFEDYGPYFFIDDSYCCFAGANKSSNTGIIVGAVVGSFVLLLLILGAGYYGFHQKRRAKRAVQQSNPFANWDPDKNSGDVPQLKGARWFSFEELRKCTNNFAEVNAIGSGGYGKVYRGTLASDQLVAIKRAQQGSLQGALEFKTEIELLSRIHHKNVVSLVGFCYEQGEQMLVYEYIPNGTLKDGLLGKSGIQLDWMRRLRIALDSAKGLAYMHELANPPIIHRDIKSTNILLDNLLNAKVADFGLSKLVEDTSKSYVSTQVKGTLGYMDPEYYTTQQLTEKSDVYSFGIVLLELVTARAPIERGKYIVGEVKDAIDNSTDQYYIHDILDSSLGSSAKLGGLTKFVELAMKCVKDYSFERPKMGEVVREIENIMQLANSNKNFETEFTSSSYEGISEGIKAFDYSAIDLEYFSLCEKLLHFLVPIAVEYDLYELYRAPIERGKYIVGEVKDAIDNSTDQYYIHDILDSSLGSSAKLGGLKKFVELAMKCVKDYSFERPKMGEVVREIENIMQLANSNKNFETEFTSSSYEGISEGIKAFDYSGGFLPLDLEGH</sequence>
<reference evidence="20 21" key="1">
    <citation type="submission" date="2024-02" db="EMBL/GenBank/DDBJ databases">
        <authorList>
            <person name="Vignale AGUSTIN F."/>
            <person name="Sosa J E."/>
            <person name="Modenutti C."/>
        </authorList>
    </citation>
    <scope>NUCLEOTIDE SEQUENCE [LARGE SCALE GENOMIC DNA]</scope>
</reference>
<keyword evidence="5" id="KW-0808">Transferase</keyword>
<feature type="chain" id="PRO_5044772250" description="non-specific serine/threonine protein kinase" evidence="18">
    <location>
        <begin position="22"/>
        <end position="971"/>
    </location>
</feature>
<evidence type="ECO:0000256" key="7">
    <source>
        <dbReference type="ARBA" id="ARBA00022729"/>
    </source>
</evidence>
<dbReference type="GO" id="GO:0004674">
    <property type="term" value="F:protein serine/threonine kinase activity"/>
    <property type="evidence" value="ECO:0007669"/>
    <property type="project" value="UniProtKB-KW"/>
</dbReference>
<keyword evidence="4" id="KW-0433">Leucine-rich repeat</keyword>
<comment type="subcellular location">
    <subcellularLocation>
        <location evidence="1">Membrane</location>
        <topology evidence="1">Single-pass type I membrane protein</topology>
    </subcellularLocation>
</comment>
<dbReference type="Gene3D" id="3.80.10.10">
    <property type="entry name" value="Ribonuclease Inhibitor"/>
    <property type="match status" value="3"/>
</dbReference>
<evidence type="ECO:0000256" key="8">
    <source>
        <dbReference type="ARBA" id="ARBA00022737"/>
    </source>
</evidence>
<evidence type="ECO:0000256" key="16">
    <source>
        <dbReference type="PROSITE-ProRule" id="PRU10141"/>
    </source>
</evidence>
<dbReference type="EMBL" id="CAUOFW020007168">
    <property type="protein sequence ID" value="CAK9177856.1"/>
    <property type="molecule type" value="Genomic_DNA"/>
</dbReference>
<evidence type="ECO:0000256" key="17">
    <source>
        <dbReference type="SAM" id="Phobius"/>
    </source>
</evidence>
<comment type="caution">
    <text evidence="20">The sequence shown here is derived from an EMBL/GenBank/DDBJ whole genome shotgun (WGS) entry which is preliminary data.</text>
</comment>
<keyword evidence="6 17" id="KW-0812">Transmembrane</keyword>
<evidence type="ECO:0000256" key="15">
    <source>
        <dbReference type="ARBA" id="ARBA00023180"/>
    </source>
</evidence>
<evidence type="ECO:0000256" key="1">
    <source>
        <dbReference type="ARBA" id="ARBA00004479"/>
    </source>
</evidence>
<dbReference type="InterPro" id="IPR008271">
    <property type="entry name" value="Ser/Thr_kinase_AS"/>
</dbReference>
<keyword evidence="3" id="KW-0723">Serine/threonine-protein kinase</keyword>
<evidence type="ECO:0000256" key="2">
    <source>
        <dbReference type="ARBA" id="ARBA00012513"/>
    </source>
</evidence>
<dbReference type="AlphaFoldDB" id="A0ABC8UEA4"/>
<dbReference type="PROSITE" id="PS50011">
    <property type="entry name" value="PROTEIN_KINASE_DOM"/>
    <property type="match status" value="1"/>
</dbReference>
<evidence type="ECO:0000313" key="21">
    <source>
        <dbReference type="Proteomes" id="UP001642360"/>
    </source>
</evidence>
<protein>
    <recommendedName>
        <fullName evidence="2">non-specific serine/threonine protein kinase</fullName>
        <ecNumber evidence="2">2.7.11.1</ecNumber>
    </recommendedName>
</protein>
<keyword evidence="7 18" id="KW-0732">Signal</keyword>
<feature type="binding site" evidence="16">
    <location>
        <position position="547"/>
    </location>
    <ligand>
        <name>ATP</name>
        <dbReference type="ChEBI" id="CHEBI:30616"/>
    </ligand>
</feature>
<dbReference type="Gene3D" id="1.10.510.10">
    <property type="entry name" value="Transferase(Phosphotransferase) domain 1"/>
    <property type="match status" value="2"/>
</dbReference>
<evidence type="ECO:0000256" key="4">
    <source>
        <dbReference type="ARBA" id="ARBA00022614"/>
    </source>
</evidence>
<dbReference type="InterPro" id="IPR000719">
    <property type="entry name" value="Prot_kinase_dom"/>
</dbReference>
<feature type="signal peptide" evidence="18">
    <location>
        <begin position="1"/>
        <end position="21"/>
    </location>
</feature>
<dbReference type="PANTHER" id="PTHR45974">
    <property type="entry name" value="RECEPTOR-LIKE PROTEIN 55"/>
    <property type="match status" value="1"/>
</dbReference>
<dbReference type="Pfam" id="PF00560">
    <property type="entry name" value="LRR_1"/>
    <property type="match status" value="1"/>
</dbReference>
<dbReference type="PROSITE" id="PS00107">
    <property type="entry name" value="PROTEIN_KINASE_ATP"/>
    <property type="match status" value="1"/>
</dbReference>
<dbReference type="CDD" id="cd14066">
    <property type="entry name" value="STKc_IRAK"/>
    <property type="match status" value="1"/>
</dbReference>
<evidence type="ECO:0000256" key="13">
    <source>
        <dbReference type="ARBA" id="ARBA00023136"/>
    </source>
</evidence>
<organism evidence="20 21">
    <name type="scientific">Ilex paraguariensis</name>
    <name type="common">yerba mate</name>
    <dbReference type="NCBI Taxonomy" id="185542"/>
    <lineage>
        <taxon>Eukaryota</taxon>
        <taxon>Viridiplantae</taxon>
        <taxon>Streptophyta</taxon>
        <taxon>Embryophyta</taxon>
        <taxon>Tracheophyta</taxon>
        <taxon>Spermatophyta</taxon>
        <taxon>Magnoliopsida</taxon>
        <taxon>eudicotyledons</taxon>
        <taxon>Gunneridae</taxon>
        <taxon>Pentapetalae</taxon>
        <taxon>asterids</taxon>
        <taxon>campanulids</taxon>
        <taxon>Aquifoliales</taxon>
        <taxon>Aquifoliaceae</taxon>
        <taxon>Ilex</taxon>
    </lineage>
</organism>
<keyword evidence="8" id="KW-0677">Repeat</keyword>
<dbReference type="Gene3D" id="3.30.200.20">
    <property type="entry name" value="Phosphorylase Kinase, domain 1"/>
    <property type="match status" value="1"/>
</dbReference>
<evidence type="ECO:0000256" key="6">
    <source>
        <dbReference type="ARBA" id="ARBA00022692"/>
    </source>
</evidence>
<dbReference type="PROSITE" id="PS00108">
    <property type="entry name" value="PROTEIN_KINASE_ST"/>
    <property type="match status" value="1"/>
</dbReference>
<dbReference type="GO" id="GO:0016020">
    <property type="term" value="C:membrane"/>
    <property type="evidence" value="ECO:0007669"/>
    <property type="project" value="UniProtKB-SubCell"/>
</dbReference>
<dbReference type="EC" id="2.7.11.1" evidence="2"/>
<dbReference type="InterPro" id="IPR011009">
    <property type="entry name" value="Kinase-like_dom_sf"/>
</dbReference>
<evidence type="ECO:0000259" key="19">
    <source>
        <dbReference type="PROSITE" id="PS50011"/>
    </source>
</evidence>
<dbReference type="SUPFAM" id="SSF56112">
    <property type="entry name" value="Protein kinase-like (PK-like)"/>
    <property type="match status" value="1"/>
</dbReference>
<evidence type="ECO:0000313" key="20">
    <source>
        <dbReference type="EMBL" id="CAK9177856.1"/>
    </source>
</evidence>
<dbReference type="Pfam" id="PF07714">
    <property type="entry name" value="PK_Tyr_Ser-Thr"/>
    <property type="match status" value="1"/>
</dbReference>
<evidence type="ECO:0000256" key="5">
    <source>
        <dbReference type="ARBA" id="ARBA00022679"/>
    </source>
</evidence>
<dbReference type="FunFam" id="3.30.200.20:FF:000328">
    <property type="entry name" value="Leucine-rich repeat protein kinase family protein"/>
    <property type="match status" value="1"/>
</dbReference>
<evidence type="ECO:0000256" key="12">
    <source>
        <dbReference type="ARBA" id="ARBA00022989"/>
    </source>
</evidence>
<dbReference type="Proteomes" id="UP001642360">
    <property type="component" value="Unassembled WGS sequence"/>
</dbReference>
<feature type="domain" description="Protein kinase" evidence="19">
    <location>
        <begin position="519"/>
        <end position="792"/>
    </location>
</feature>
<evidence type="ECO:0000256" key="18">
    <source>
        <dbReference type="SAM" id="SignalP"/>
    </source>
</evidence>
<keyword evidence="11 16" id="KW-0067">ATP-binding</keyword>
<keyword evidence="10" id="KW-0418">Kinase</keyword>